<dbReference type="RefSeq" id="WP_163743274.1">
    <property type="nucleotide sequence ID" value="NZ_JAAGOA010000023.1"/>
</dbReference>
<dbReference type="PANTHER" id="PTHR43162:SF1">
    <property type="entry name" value="PRESTALK A DIFFERENTIATION PROTEIN A"/>
    <property type="match status" value="1"/>
</dbReference>
<organism evidence="3 4">
    <name type="scientific">Phytoactinopolyspora halotolerans</name>
    <dbReference type="NCBI Taxonomy" id="1981512"/>
    <lineage>
        <taxon>Bacteria</taxon>
        <taxon>Bacillati</taxon>
        <taxon>Actinomycetota</taxon>
        <taxon>Actinomycetes</taxon>
        <taxon>Jiangellales</taxon>
        <taxon>Jiangellaceae</taxon>
        <taxon>Phytoactinopolyspora</taxon>
    </lineage>
</organism>
<dbReference type="Gene3D" id="3.90.25.10">
    <property type="entry name" value="UDP-galactose 4-epimerase, domain 1"/>
    <property type="match status" value="1"/>
</dbReference>
<evidence type="ECO:0000256" key="1">
    <source>
        <dbReference type="SAM" id="MobiDB-lite"/>
    </source>
</evidence>
<comment type="caution">
    <text evidence="3">The sequence shown here is derived from an EMBL/GenBank/DDBJ whole genome shotgun (WGS) entry which is preliminary data.</text>
</comment>
<evidence type="ECO:0000313" key="3">
    <source>
        <dbReference type="EMBL" id="NEE03534.1"/>
    </source>
</evidence>
<evidence type="ECO:0000259" key="2">
    <source>
        <dbReference type="Pfam" id="PF13460"/>
    </source>
</evidence>
<dbReference type="PANTHER" id="PTHR43162">
    <property type="match status" value="1"/>
</dbReference>
<reference evidence="3 4" key="1">
    <citation type="submission" date="2020-02" db="EMBL/GenBank/DDBJ databases">
        <authorList>
            <person name="Li X.-J."/>
            <person name="Han X.-M."/>
        </authorList>
    </citation>
    <scope>NUCLEOTIDE SEQUENCE [LARGE SCALE GENOMIC DNA]</scope>
    <source>
        <strain evidence="3 4">CCTCC AB 2017055</strain>
    </source>
</reference>
<protein>
    <submittedName>
        <fullName evidence="3">NmrA family NAD(P)-binding protein</fullName>
    </submittedName>
</protein>
<dbReference type="Proteomes" id="UP000475214">
    <property type="component" value="Unassembled WGS sequence"/>
</dbReference>
<dbReference type="InterPro" id="IPR051604">
    <property type="entry name" value="Ergot_Alk_Oxidoreductase"/>
</dbReference>
<dbReference type="Gene3D" id="3.40.50.720">
    <property type="entry name" value="NAD(P)-binding Rossmann-like Domain"/>
    <property type="match status" value="1"/>
</dbReference>
<gene>
    <name evidence="3" type="ORF">G1H10_25540</name>
</gene>
<dbReference type="EMBL" id="JAAGOA010000023">
    <property type="protein sequence ID" value="NEE03534.1"/>
    <property type="molecule type" value="Genomic_DNA"/>
</dbReference>
<dbReference type="SUPFAM" id="SSF51735">
    <property type="entry name" value="NAD(P)-binding Rossmann-fold domains"/>
    <property type="match status" value="1"/>
</dbReference>
<feature type="domain" description="NAD(P)-binding" evidence="2">
    <location>
        <begin position="28"/>
        <end position="157"/>
    </location>
</feature>
<feature type="region of interest" description="Disordered" evidence="1">
    <location>
        <begin position="1"/>
        <end position="30"/>
    </location>
</feature>
<evidence type="ECO:0000313" key="4">
    <source>
        <dbReference type="Proteomes" id="UP000475214"/>
    </source>
</evidence>
<feature type="compositionally biased region" description="Basic residues" evidence="1">
    <location>
        <begin position="1"/>
        <end position="15"/>
    </location>
</feature>
<dbReference type="InterPro" id="IPR016040">
    <property type="entry name" value="NAD(P)-bd_dom"/>
</dbReference>
<accession>A0A6L9SFV9</accession>
<name>A0A6L9SFV9_9ACTN</name>
<dbReference type="AlphaFoldDB" id="A0A6L9SFV9"/>
<dbReference type="Pfam" id="PF13460">
    <property type="entry name" value="NAD_binding_10"/>
    <property type="match status" value="1"/>
</dbReference>
<sequence length="262" mass="28953">MRAHRCARTAHRWSTRPRPERGMPCPHHGDLTQPDALDAALDGVDAVFLLWPLFTTEAAPAAVGAIARHARRVVYLSAMSGNGDERPDGFWGEIEELIERSGVEWTFLRGGGFATNLLGWADQIRTDGVVRWPYGGAGRSLIHEADIADVAVRALLDDGHTGRTYSLTGPEVVTQAEQVRIIGEAIGREVRWEELPPDGARKQLLAEWGDEGYVDTALRAWADMVDNPEPVTDTVEQVTGRPARTFRQWAIDHADDFRGQAD</sequence>
<proteinExistence type="predicted"/>
<keyword evidence="4" id="KW-1185">Reference proteome</keyword>
<dbReference type="InterPro" id="IPR036291">
    <property type="entry name" value="NAD(P)-bd_dom_sf"/>
</dbReference>